<comment type="caution">
    <text evidence="1">The sequence shown here is derived from an EMBL/GenBank/DDBJ whole genome shotgun (WGS) entry which is preliminary data.</text>
</comment>
<dbReference type="RefSeq" id="XP_016597760.1">
    <property type="nucleotide sequence ID" value="XM_016737786.1"/>
</dbReference>
<name>A0A0A2JK48_PENEN</name>
<evidence type="ECO:0000313" key="1">
    <source>
        <dbReference type="EMBL" id="KGO55749.1"/>
    </source>
</evidence>
<protein>
    <submittedName>
        <fullName evidence="1">Uncharacterized protein</fullName>
    </submittedName>
</protein>
<gene>
    <name evidence="1" type="ORF">PEX2_005090</name>
</gene>
<reference evidence="1 2" key="1">
    <citation type="journal article" date="2015" name="Mol. Plant Microbe Interact.">
        <title>Genome, transcriptome, and functional analyses of Penicillium expansum provide new insights into secondary metabolism and pathogenicity.</title>
        <authorList>
            <person name="Ballester A.R."/>
            <person name="Marcet-Houben M."/>
            <person name="Levin E."/>
            <person name="Sela N."/>
            <person name="Selma-Lazaro C."/>
            <person name="Carmona L."/>
            <person name="Wisniewski M."/>
            <person name="Droby S."/>
            <person name="Gonzalez-Candelas L."/>
            <person name="Gabaldon T."/>
        </authorList>
    </citation>
    <scope>NUCLEOTIDE SEQUENCE [LARGE SCALE GENOMIC DNA]</scope>
    <source>
        <strain evidence="1 2">MD-8</strain>
    </source>
</reference>
<proteinExistence type="predicted"/>
<dbReference type="AlphaFoldDB" id="A0A0A2JK48"/>
<evidence type="ECO:0000313" key="2">
    <source>
        <dbReference type="Proteomes" id="UP000030143"/>
    </source>
</evidence>
<dbReference type="VEuPathDB" id="FungiDB:PEXP_043220"/>
<dbReference type="GeneID" id="27673205"/>
<dbReference type="HOGENOM" id="CLU_131039_0_0_1"/>
<dbReference type="OrthoDB" id="4297596at2759"/>
<dbReference type="EMBL" id="JQFZ01000182">
    <property type="protein sequence ID" value="KGO55749.1"/>
    <property type="molecule type" value="Genomic_DNA"/>
</dbReference>
<organism evidence="1 2">
    <name type="scientific">Penicillium expansum</name>
    <name type="common">Blue mold rot fungus</name>
    <dbReference type="NCBI Taxonomy" id="27334"/>
    <lineage>
        <taxon>Eukaryota</taxon>
        <taxon>Fungi</taxon>
        <taxon>Dikarya</taxon>
        <taxon>Ascomycota</taxon>
        <taxon>Pezizomycotina</taxon>
        <taxon>Eurotiomycetes</taxon>
        <taxon>Eurotiomycetidae</taxon>
        <taxon>Eurotiales</taxon>
        <taxon>Aspergillaceae</taxon>
        <taxon>Penicillium</taxon>
    </lineage>
</organism>
<accession>A0A0A2JK48</accession>
<dbReference type="Proteomes" id="UP000030143">
    <property type="component" value="Unassembled WGS sequence"/>
</dbReference>
<dbReference type="PhylomeDB" id="A0A0A2JK48"/>
<sequence>MESHPTRIVIYACVTDIDGFPQRRHVKIGEDFCDIMLNRAFNPTLHPAGYDHIHIPADFDSPKPLKRWFILDLDVTEPLNQEDFLQLPHQVYLASQQSGKLSFIPRDRWAEKAKDRAASYTWGGKQEQKIVKNMQKVINNKAE</sequence>
<keyword evidence="2" id="KW-1185">Reference proteome</keyword>